<keyword evidence="1" id="KW-0812">Transmembrane</keyword>
<feature type="transmembrane region" description="Helical" evidence="1">
    <location>
        <begin position="12"/>
        <end position="32"/>
    </location>
</feature>
<keyword evidence="1" id="KW-1133">Transmembrane helix</keyword>
<organism evidence="2 3">
    <name type="scientific">Arthrobacter cryoconiti</name>
    <dbReference type="NCBI Taxonomy" id="748907"/>
    <lineage>
        <taxon>Bacteria</taxon>
        <taxon>Bacillati</taxon>
        <taxon>Actinomycetota</taxon>
        <taxon>Actinomycetes</taxon>
        <taxon>Micrococcales</taxon>
        <taxon>Micrococcaceae</taxon>
        <taxon>Arthrobacter</taxon>
    </lineage>
</organism>
<keyword evidence="1" id="KW-0472">Membrane</keyword>
<evidence type="ECO:0000256" key="1">
    <source>
        <dbReference type="SAM" id="Phobius"/>
    </source>
</evidence>
<dbReference type="EMBL" id="JBHSCQ010000024">
    <property type="protein sequence ID" value="MFC4267219.1"/>
    <property type="molecule type" value="Genomic_DNA"/>
</dbReference>
<name>A0ABV8R440_9MICC</name>
<evidence type="ECO:0000313" key="3">
    <source>
        <dbReference type="Proteomes" id="UP001595773"/>
    </source>
</evidence>
<comment type="caution">
    <text evidence="2">The sequence shown here is derived from an EMBL/GenBank/DDBJ whole genome shotgun (WGS) entry which is preliminary data.</text>
</comment>
<sequence>MTRTNENERGSLTLESCILAVGAIVLIGLLVVGMRISWATNAVQSAAASAARDGSLARSADQARNQAATAAAVSMAQSGATCNGQDTSLDTSQFLAPIGQTGKVTVTITCSVPVANLVPGLPGSMSITKSASSPVDPYRQR</sequence>
<keyword evidence="3" id="KW-1185">Reference proteome</keyword>
<accession>A0ABV8R440</accession>
<dbReference type="Proteomes" id="UP001595773">
    <property type="component" value="Unassembled WGS sequence"/>
</dbReference>
<gene>
    <name evidence="2" type="ORF">ACFOW9_16555</name>
</gene>
<evidence type="ECO:0000313" key="2">
    <source>
        <dbReference type="EMBL" id="MFC4267219.1"/>
    </source>
</evidence>
<protein>
    <submittedName>
        <fullName evidence="2">Pilus assembly protein</fullName>
    </submittedName>
</protein>
<dbReference type="RefSeq" id="WP_230068278.1">
    <property type="nucleotide sequence ID" value="NZ_BAABLL010000017.1"/>
</dbReference>
<proteinExistence type="predicted"/>
<reference evidence="3" key="1">
    <citation type="journal article" date="2019" name="Int. J. Syst. Evol. Microbiol.">
        <title>The Global Catalogue of Microorganisms (GCM) 10K type strain sequencing project: providing services to taxonomists for standard genome sequencing and annotation.</title>
        <authorList>
            <consortium name="The Broad Institute Genomics Platform"/>
            <consortium name="The Broad Institute Genome Sequencing Center for Infectious Disease"/>
            <person name="Wu L."/>
            <person name="Ma J."/>
        </authorList>
    </citation>
    <scope>NUCLEOTIDE SEQUENCE [LARGE SCALE GENOMIC DNA]</scope>
    <source>
        <strain evidence="3">CGMCC 1.10698</strain>
    </source>
</reference>